<evidence type="ECO:0000256" key="1">
    <source>
        <dbReference type="SAM" id="Phobius"/>
    </source>
</evidence>
<dbReference type="Proteomes" id="UP001304650">
    <property type="component" value="Chromosome"/>
</dbReference>
<evidence type="ECO:0000313" key="2">
    <source>
        <dbReference type="EMBL" id="WNR46901.1"/>
    </source>
</evidence>
<gene>
    <name evidence="2" type="ORF">MJB10_12675</name>
</gene>
<keyword evidence="1" id="KW-0812">Transmembrane</keyword>
<dbReference type="RefSeq" id="WP_314805340.1">
    <property type="nucleotide sequence ID" value="NZ_CP130319.1"/>
</dbReference>
<feature type="transmembrane region" description="Helical" evidence="1">
    <location>
        <begin position="6"/>
        <end position="27"/>
    </location>
</feature>
<dbReference type="Pfam" id="PF11337">
    <property type="entry name" value="DUF3139"/>
    <property type="match status" value="1"/>
</dbReference>
<dbReference type="KEGG" id="proo:MJB10_12675"/>
<dbReference type="AlphaFoldDB" id="A0AA96LUU1"/>
<keyword evidence="3" id="KW-1185">Reference proteome</keyword>
<dbReference type="InterPro" id="IPR021486">
    <property type="entry name" value="DUF3139"/>
</dbReference>
<reference evidence="2" key="1">
    <citation type="submission" date="2022-02" db="EMBL/GenBank/DDBJ databases">
        <title>Paenibacillus sp. MBLB1832 Whole Genome Shotgun Sequencing.</title>
        <authorList>
            <person name="Hwang C.Y."/>
            <person name="Cho E.-S."/>
            <person name="Seo M.-J."/>
        </authorList>
    </citation>
    <scope>NUCLEOTIDE SEQUENCE</scope>
    <source>
        <strain evidence="2">MBLB1832</strain>
    </source>
</reference>
<organism evidence="2 3">
    <name type="scientific">Paenibacillus roseopurpureus</name>
    <dbReference type="NCBI Taxonomy" id="2918901"/>
    <lineage>
        <taxon>Bacteria</taxon>
        <taxon>Bacillati</taxon>
        <taxon>Bacillota</taxon>
        <taxon>Bacilli</taxon>
        <taxon>Bacillales</taxon>
        <taxon>Paenibacillaceae</taxon>
        <taxon>Paenibacillus</taxon>
    </lineage>
</organism>
<protein>
    <submittedName>
        <fullName evidence="2">DUF3139 domain-containing protein</fullName>
    </submittedName>
</protein>
<accession>A0AA96LUU1</accession>
<proteinExistence type="predicted"/>
<sequence>MTKLYVRIMLTFCILVIAIPLFIFAYIKFNLHTIETKTIQHLLEDKEFNKANIMSLKSKFGKAPLFSVNVVFKDEPEVVYYYKLGEDRSIFQYSHTTINNAQHYTYKHIEQR</sequence>
<dbReference type="EMBL" id="CP130319">
    <property type="protein sequence ID" value="WNR46901.1"/>
    <property type="molecule type" value="Genomic_DNA"/>
</dbReference>
<name>A0AA96LUU1_9BACL</name>
<keyword evidence="1" id="KW-1133">Transmembrane helix</keyword>
<keyword evidence="1" id="KW-0472">Membrane</keyword>
<evidence type="ECO:0000313" key="3">
    <source>
        <dbReference type="Proteomes" id="UP001304650"/>
    </source>
</evidence>